<evidence type="ECO:0000313" key="2">
    <source>
        <dbReference type="Proteomes" id="UP000267249"/>
    </source>
</evidence>
<accession>A0AAN1QR01</accession>
<proteinExistence type="predicted"/>
<organism evidence="1 2">
    <name type="scientific">Synechococcus elongatus PCC 11801</name>
    <dbReference type="NCBI Taxonomy" id="2219813"/>
    <lineage>
        <taxon>Bacteria</taxon>
        <taxon>Bacillati</taxon>
        <taxon>Cyanobacteriota</taxon>
        <taxon>Cyanophyceae</taxon>
        <taxon>Synechococcales</taxon>
        <taxon>Synechococcaceae</taxon>
        <taxon>Synechococcus</taxon>
    </lineage>
</organism>
<dbReference type="RefSeq" id="WP_208673550.1">
    <property type="nucleotide sequence ID" value="NZ_CP030139.2"/>
</dbReference>
<dbReference type="AlphaFoldDB" id="A0AAN1QR01"/>
<dbReference type="EMBL" id="CP030139">
    <property type="protein sequence ID" value="AZB73730.1"/>
    <property type="molecule type" value="Genomic_DNA"/>
</dbReference>
<reference evidence="1 2" key="1">
    <citation type="journal article" date="2018" name="Sci. Rep.">
        <title>Genome Features and Biochemical Characteristics of a Robust, Fast Growing and Naturally Transformable Cyanobacterium Synechococcus elongatus PCC 11801 Isolated from India.</title>
        <authorList>
            <person name="Jaiswal D."/>
            <person name="Sengupta A."/>
            <person name="Sohoni S."/>
            <person name="Sengupta S."/>
            <person name="Phadnavis A.G."/>
            <person name="Pakrasi H.B."/>
            <person name="Wangikar P.P."/>
        </authorList>
    </citation>
    <scope>NUCLEOTIDE SEQUENCE [LARGE SCALE GENOMIC DNA]</scope>
    <source>
        <strain evidence="1 2">PCC 11801</strain>
    </source>
</reference>
<name>A0AAN1QR01_SYNEL</name>
<evidence type="ECO:0000313" key="1">
    <source>
        <dbReference type="EMBL" id="AZB73730.1"/>
    </source>
</evidence>
<sequence>MHYRQQSLIDPQDLGYRRFCRDHKLINQKIGTPATIDPTVVLAEEVELAVRHCLLLHFGSLSPHRILSYEQRNAWGYQRRYRELDAVVGDRRNPQFFVEIKSVTQQGRGLKTGQPQLQKSLAIAQERWRSLRGLLIEVAWDAESWTEDPDKSAATTLLNTLTVAPQADQELMVIHWSGQQLVTRMAELGAPLDPDILAWAESAYFSQNLAG</sequence>
<dbReference type="Proteomes" id="UP000267249">
    <property type="component" value="Chromosome"/>
</dbReference>
<gene>
    <name evidence="1" type="ORF">DOP62_10580</name>
</gene>
<protein>
    <submittedName>
        <fullName evidence="1">Uncharacterized protein</fullName>
    </submittedName>
</protein>